<protein>
    <recommendedName>
        <fullName evidence="2">protein-tyrosine-phosphatase</fullName>
        <ecNumber evidence="2">3.1.3.48</ecNumber>
    </recommendedName>
</protein>
<evidence type="ECO:0000259" key="6">
    <source>
        <dbReference type="PROSITE" id="PS50056"/>
    </source>
</evidence>
<evidence type="ECO:0000313" key="7">
    <source>
        <dbReference type="EMBL" id="ALS04157.1"/>
    </source>
</evidence>
<keyword evidence="4" id="KW-0904">Protein phosphatase</keyword>
<organism evidence="7">
    <name type="scientific">Acartia pacifica</name>
    <name type="common">Copepod</name>
    <dbReference type="NCBI Taxonomy" id="335913"/>
    <lineage>
        <taxon>Eukaryota</taxon>
        <taxon>Metazoa</taxon>
        <taxon>Ecdysozoa</taxon>
        <taxon>Arthropoda</taxon>
        <taxon>Crustacea</taxon>
        <taxon>Multicrustacea</taxon>
        <taxon>Hexanauplia</taxon>
        <taxon>Copepoda</taxon>
        <taxon>Calanoida</taxon>
        <taxon>Acartiidae</taxon>
        <taxon>Acartia</taxon>
    </lineage>
</organism>
<proteinExistence type="evidence at transcript level"/>
<dbReference type="PROSITE" id="PS50054">
    <property type="entry name" value="TYR_PHOSPHATASE_DUAL"/>
    <property type="match status" value="1"/>
</dbReference>
<evidence type="ECO:0000256" key="1">
    <source>
        <dbReference type="ARBA" id="ARBA00008601"/>
    </source>
</evidence>
<dbReference type="InterPro" id="IPR000387">
    <property type="entry name" value="Tyr_Pase_dom"/>
</dbReference>
<feature type="domain" description="Tyrosine specific protein phosphatases" evidence="6">
    <location>
        <begin position="140"/>
        <end position="197"/>
    </location>
</feature>
<dbReference type="SMART" id="SM00195">
    <property type="entry name" value="DSPc"/>
    <property type="match status" value="1"/>
</dbReference>
<dbReference type="GO" id="GO:0043409">
    <property type="term" value="P:negative regulation of MAPK cascade"/>
    <property type="evidence" value="ECO:0007669"/>
    <property type="project" value="TreeGrafter"/>
</dbReference>
<dbReference type="EC" id="3.1.3.48" evidence="2"/>
<dbReference type="AlphaFoldDB" id="A0A0U2V5D1"/>
<reference evidence="7" key="1">
    <citation type="journal article" date="2015" name="Sci. Rep.">
        <title>Spliced leader RNA trans-splicing discovered in copepods.</title>
        <authorList>
            <person name="Yang F."/>
            <person name="Xu D."/>
            <person name="Zhuang Y."/>
            <person name="Yi X."/>
            <person name="Huang Y."/>
            <person name="Chen H."/>
            <person name="Lin S."/>
            <person name="Campbell D.A."/>
            <person name="Sturm N.R."/>
            <person name="Liu G."/>
            <person name="Zhang H."/>
        </authorList>
    </citation>
    <scope>NUCLEOTIDE SEQUENCE</scope>
</reference>
<sequence>MVFTGSAGCPEFQPNKFKADLCQICTQKIQLHSSASEEQVARALEYAVDTLATPVYSHKNQHTADGSEGILYLGGYKPAVNPQFLQDTGIQFIVNTAAGLTRVLGPRYIKQLEKRSQQFPDIVVRNINLQDDLIQKIDFKEFEEVSEQIQDYLEHGKSVLVHCAQGKSRSAALVTFFLHKLLKISMEECLVHVNMKRRMADPNTNFKQQLIQFEKR</sequence>
<feature type="domain" description="Tyrosine-protein phosphatase" evidence="5">
    <location>
        <begin position="61"/>
        <end position="216"/>
    </location>
</feature>
<dbReference type="PANTHER" id="PTHR10159">
    <property type="entry name" value="DUAL SPECIFICITY PROTEIN PHOSPHATASE"/>
    <property type="match status" value="1"/>
</dbReference>
<keyword evidence="3" id="KW-0378">Hydrolase</keyword>
<dbReference type="InterPro" id="IPR000340">
    <property type="entry name" value="Dual-sp_phosphatase_cat-dom"/>
</dbReference>
<evidence type="ECO:0000256" key="3">
    <source>
        <dbReference type="ARBA" id="ARBA00022801"/>
    </source>
</evidence>
<dbReference type="InterPro" id="IPR020422">
    <property type="entry name" value="TYR_PHOSPHATASE_DUAL_dom"/>
</dbReference>
<dbReference type="InterPro" id="IPR016130">
    <property type="entry name" value="Tyr_Pase_AS"/>
</dbReference>
<dbReference type="PROSITE" id="PS00383">
    <property type="entry name" value="TYR_PHOSPHATASE_1"/>
    <property type="match status" value="1"/>
</dbReference>
<dbReference type="CDD" id="cd14498">
    <property type="entry name" value="DSP"/>
    <property type="match status" value="1"/>
</dbReference>
<evidence type="ECO:0000256" key="2">
    <source>
        <dbReference type="ARBA" id="ARBA00013064"/>
    </source>
</evidence>
<dbReference type="Pfam" id="PF00782">
    <property type="entry name" value="DSPc"/>
    <property type="match status" value="1"/>
</dbReference>
<dbReference type="GO" id="GO:0008330">
    <property type="term" value="F:protein tyrosine/threonine phosphatase activity"/>
    <property type="evidence" value="ECO:0007669"/>
    <property type="project" value="TreeGrafter"/>
</dbReference>
<dbReference type="EMBL" id="KT754323">
    <property type="protein sequence ID" value="ALS04157.1"/>
    <property type="molecule type" value="mRNA"/>
</dbReference>
<dbReference type="GO" id="GO:0033550">
    <property type="term" value="F:MAP kinase tyrosine phosphatase activity"/>
    <property type="evidence" value="ECO:0007669"/>
    <property type="project" value="TreeGrafter"/>
</dbReference>
<evidence type="ECO:0000256" key="4">
    <source>
        <dbReference type="ARBA" id="ARBA00022912"/>
    </source>
</evidence>
<accession>A0A0U2V5D1</accession>
<dbReference type="PANTHER" id="PTHR10159:SF511">
    <property type="entry name" value="DUAL SPECIFICITY PROTEIN PHOSPHATASE 1"/>
    <property type="match status" value="1"/>
</dbReference>
<dbReference type="SUPFAM" id="SSF52799">
    <property type="entry name" value="(Phosphotyrosine protein) phosphatases II"/>
    <property type="match status" value="1"/>
</dbReference>
<comment type="similarity">
    <text evidence="1">Belongs to the protein-tyrosine phosphatase family. Non-receptor class dual specificity subfamily.</text>
</comment>
<name>A0A0U2V5D1_ACAPC</name>
<dbReference type="GO" id="GO:0005737">
    <property type="term" value="C:cytoplasm"/>
    <property type="evidence" value="ECO:0007669"/>
    <property type="project" value="TreeGrafter"/>
</dbReference>
<evidence type="ECO:0000259" key="5">
    <source>
        <dbReference type="PROSITE" id="PS50054"/>
    </source>
</evidence>
<dbReference type="Gene3D" id="3.90.190.10">
    <property type="entry name" value="Protein tyrosine phosphatase superfamily"/>
    <property type="match status" value="1"/>
</dbReference>
<dbReference type="PROSITE" id="PS50056">
    <property type="entry name" value="TYR_PHOSPHATASE_2"/>
    <property type="match status" value="1"/>
</dbReference>
<dbReference type="InterPro" id="IPR029021">
    <property type="entry name" value="Prot-tyrosine_phosphatase-like"/>
</dbReference>
<dbReference type="GO" id="GO:0017017">
    <property type="term" value="F:MAP kinase tyrosine/serine/threonine phosphatase activity"/>
    <property type="evidence" value="ECO:0007669"/>
    <property type="project" value="TreeGrafter"/>
</dbReference>